<proteinExistence type="predicted"/>
<reference evidence="2 3" key="1">
    <citation type="journal article" date="2021" name="ISME Commun">
        <title>Automated analysis of genomic sequences facilitates high-throughput and comprehensive description of bacteria.</title>
        <authorList>
            <person name="Hitch T.C.A."/>
        </authorList>
    </citation>
    <scope>NUCLEOTIDE SEQUENCE [LARGE SCALE GENOMIC DNA]</scope>
    <source>
        <strain evidence="3">f_CCE</strain>
    </source>
</reference>
<dbReference type="RefSeq" id="WP_158357596.1">
    <property type="nucleotide sequence ID" value="NZ_JAOQJF010000004.1"/>
</dbReference>
<evidence type="ECO:0000256" key="1">
    <source>
        <dbReference type="SAM" id="MobiDB-lite"/>
    </source>
</evidence>
<dbReference type="Proteomes" id="UP001652395">
    <property type="component" value="Unassembled WGS sequence"/>
</dbReference>
<organism evidence="2 3">
    <name type="scientific">Alitiscatomonas aceti</name>
    <dbReference type="NCBI Taxonomy" id="2981724"/>
    <lineage>
        <taxon>Bacteria</taxon>
        <taxon>Bacillati</taxon>
        <taxon>Bacillota</taxon>
        <taxon>Clostridia</taxon>
        <taxon>Lachnospirales</taxon>
        <taxon>Lachnospiraceae</taxon>
        <taxon>Alitiscatomonas</taxon>
    </lineage>
</organism>
<protein>
    <recommendedName>
        <fullName evidence="4">DUF3102 domain-containing protein</fullName>
    </recommendedName>
</protein>
<sequence>MEELDLKKEMGNPCVSYRDLKVAMDAEMGRAAESFVRIGYLFKLARDTEILKESGYTDYLEFARAEYGMDKSQVSRFINIHTEFADREDPTKLRAEYQGFGYAKLALMLTLPDTVIEELSPEYSKAEIQAVKDEIEAEKQVSDLEVLAEQAEGPEETAPVFVQAVRLMLDGDVYLRLKIRKALKEERQMEAVQEALAPAGESIYTVRIPGTGRMMISIKGIDREIALINVRNQEKEMYPWSCLLEELEIYLEKPEEEPVAPVQPEKKKAEKKPARVVKAKEPKKPEKEQKKADEKPQEKAAEALDTMPDGDGCQMEIGDFPEVLPDDYVVAHDGSEVLASEQERIRNEKRKYIERLCAGAYAYLQGNRDAIHEVRITIEGIEVK</sequence>
<evidence type="ECO:0008006" key="4">
    <source>
        <dbReference type="Google" id="ProtNLM"/>
    </source>
</evidence>
<evidence type="ECO:0000313" key="3">
    <source>
        <dbReference type="Proteomes" id="UP001652395"/>
    </source>
</evidence>
<keyword evidence="3" id="KW-1185">Reference proteome</keyword>
<comment type="caution">
    <text evidence="2">The sequence shown here is derived from an EMBL/GenBank/DDBJ whole genome shotgun (WGS) entry which is preliminary data.</text>
</comment>
<evidence type="ECO:0000313" key="2">
    <source>
        <dbReference type="EMBL" id="MCU6798867.1"/>
    </source>
</evidence>
<name>A0ABT2UYE0_9FIRM</name>
<accession>A0ABT2UYE0</accession>
<gene>
    <name evidence="2" type="ORF">OCV69_02775</name>
</gene>
<feature type="compositionally biased region" description="Basic and acidic residues" evidence="1">
    <location>
        <begin position="264"/>
        <end position="302"/>
    </location>
</feature>
<feature type="region of interest" description="Disordered" evidence="1">
    <location>
        <begin position="255"/>
        <end position="310"/>
    </location>
</feature>
<dbReference type="EMBL" id="JAOQJF010000004">
    <property type="protein sequence ID" value="MCU6798867.1"/>
    <property type="molecule type" value="Genomic_DNA"/>
</dbReference>